<dbReference type="PANTHER" id="PTHR36180:SF2">
    <property type="entry name" value="BRO FAMILY PROTEIN"/>
    <property type="match status" value="1"/>
</dbReference>
<dbReference type="GO" id="GO:0003677">
    <property type="term" value="F:DNA binding"/>
    <property type="evidence" value="ECO:0007669"/>
    <property type="project" value="InterPro"/>
</dbReference>
<dbReference type="Pfam" id="PF03374">
    <property type="entry name" value="ANT"/>
    <property type="match status" value="1"/>
</dbReference>
<evidence type="ECO:0000313" key="2">
    <source>
        <dbReference type="EMBL" id="DAE29696.1"/>
    </source>
</evidence>
<accession>A0A8S5RE82</accession>
<dbReference type="EMBL" id="BK059097">
    <property type="protein sequence ID" value="DAE29696.1"/>
    <property type="molecule type" value="Genomic_DNA"/>
</dbReference>
<proteinExistence type="predicted"/>
<dbReference type="SMART" id="SM01040">
    <property type="entry name" value="Bro-N"/>
    <property type="match status" value="1"/>
</dbReference>
<organism evidence="2">
    <name type="scientific">virus sp. ctJLD79</name>
    <dbReference type="NCBI Taxonomy" id="2827987"/>
    <lineage>
        <taxon>Viruses</taxon>
    </lineage>
</organism>
<feature type="domain" description="Bro-N" evidence="1">
    <location>
        <begin position="3"/>
        <end position="107"/>
    </location>
</feature>
<dbReference type="InterPro" id="IPR005039">
    <property type="entry name" value="Ant_C"/>
</dbReference>
<dbReference type="PROSITE" id="PS51750">
    <property type="entry name" value="BRO_N"/>
    <property type="match status" value="1"/>
</dbReference>
<name>A0A8S5RE82_9VIRU</name>
<evidence type="ECO:0000259" key="1">
    <source>
        <dbReference type="PROSITE" id="PS51750"/>
    </source>
</evidence>
<sequence length="254" mass="29252">MSDMELQVFNYQDNEVRTVELNGEPWFVLKDVCGVLGLATVTRVAERLDGDEVSQTHLVDSRGRRQEMTVVNESGLYNVILRSDKPEAKPFRKWVTAEVLPSIRRHGAYMTPETLQAAILNPDTMIQLCQRLKAEQDRNAQLTAVNSQLVVERQIMAPKAEYFDELVDRNLLTSFRETAKQLSIKEKAFITFLLEKKYIYRDKKGKLMPYAEKNNGLFEVKECINDKTQWSGTQTLITPKGRETFRLLYLKALA</sequence>
<dbReference type="InterPro" id="IPR003497">
    <property type="entry name" value="BRO_N_domain"/>
</dbReference>
<reference evidence="2" key="1">
    <citation type="journal article" date="2021" name="Proc. Natl. Acad. Sci. U.S.A.">
        <title>A Catalog of Tens of Thousands of Viruses from Human Metagenomes Reveals Hidden Associations with Chronic Diseases.</title>
        <authorList>
            <person name="Tisza M.J."/>
            <person name="Buck C.B."/>
        </authorList>
    </citation>
    <scope>NUCLEOTIDE SEQUENCE</scope>
    <source>
        <strain evidence="2">CtJLD79</strain>
    </source>
</reference>
<dbReference type="Pfam" id="PF02498">
    <property type="entry name" value="Bro-N"/>
    <property type="match status" value="1"/>
</dbReference>
<dbReference type="PANTHER" id="PTHR36180">
    <property type="entry name" value="DNA-BINDING PROTEIN-RELATED-RELATED"/>
    <property type="match status" value="1"/>
</dbReference>
<protein>
    <submittedName>
        <fullName evidence="2">Repressor domain protein</fullName>
    </submittedName>
</protein>